<feature type="binding site" evidence="7">
    <location>
        <position position="1085"/>
    </location>
    <ligand>
        <name>ATP</name>
        <dbReference type="ChEBI" id="CHEBI:30616"/>
    </ligand>
</feature>
<evidence type="ECO:0000313" key="11">
    <source>
        <dbReference type="Proteomes" id="UP001212997"/>
    </source>
</evidence>
<sequence>MTGMRRHTPTLYTHPENDADDEEEGTWPAPNSRHPYTPPSTIHTSGSKSRSKLRQRSSYSPAPGQFPSNNQAADSPPHNAYSHIYNQFIRRYRSGPVGVEDDFRNDPDANYYNRGLGQLVDGGSDDEDIRGGSLSGVDPQDRVSALILDTEHIEPQSVEDRERLEWQTMLASVLAGEVLKAENNRIAGALKSSMEEENSVRANLWIELRAKIHGRSAHDERKRLEERRLRTAENIISEILAFKVSDPSPGSEIAPADHALKQVNALILRLDVAYTLYPSMRSFSIDNPRASEKDFQRRCDTLITWSTVITSLRQQSAMLRKWTGSETLDVTQPTSTPPTPFPASHPPVENGGGNGTAFVERLLKEEAIQRQFEKGSMTTIGALVGTTRDAHVNLAHMFREMNLPSFENELVPLVSFLTDLAQAVLRVRLDYAQKLKNPDLLIIDQMAEDLKVKIGFACTLKRQYEAFLYPDPDGNWNLPPCISRDYDSVILEALTFFFKLIHWKLKSGTRVHFKETDVIEAQWATFSDVSLTISGGASLVAEQLCALTNKLMIRVTNYFDTQIRVPHPGPEKDRKAGLGFEVNGSNSAFQEHLQDGVGSKPMSKEQVIHWYGKILDGVKQRYRKLQRLAKVLTQRFTNSAEYDLSGVPMDLFIQTLVETDHQLVYTQSYEEDSIYIIASPSLRDQPGEVRSLLMDAFHVSEDEGTWLMDSGELAQDEEESDAGYLLILSPTIRFLWNGSVLMLPLPKLDLKLAEDRVRLVADGSQHRLALAKRMFAEVFLLFDEEGEPVESPLPPLTCITEHQAHLPLVNHELRKIGRATNRLGESIVDSVHYVRSALREATGYQELLENWYAFASDHGQHVQKYMDQPTLMKFNPLLIKLAISWVSFICDDCDPNDRRTFRWAVTSLEFTLHRTRRNNILHLPDEQFEMLRQKVATCMTLLMSHFDILGARSNLEAKREKERQEELIKQNLREDLTDEEDIQKAMVNPDNIRSYTDPTVRMFWEKATRAIREVEKQRARVMTEQHTIGRVLDEEILVDRSLLFLAGSSSNVSIRWQQGRFIGAGSFGSVYLAVNLDSGSLMAVKEIKFQEVAGLSNLYGQIKDELSVMEMLRHPNVVEYYGIEVHRDKVYIFEEYCQGGSLAALLEHGRVEDEGIVQVYTMQMLEGLAYLHSQGVVHRDIKPDNILLDHHGVIKFVDFGAAKILAKNQRSIQRSRRASDAGGGGLMRGNATNNSLTGTPMYMSPEVIRNNKRGRHGAMDVWSLGCVVLECATGRKPWSNLDNEWSVPLNQIHFNFHSPSLSNQLTFDLFPRAIMFHIGVATQHPPLPDPGQLSELGIDFIRQCLTIDPVQRPTAQELMQHEWMLDFKEALRSYTEAELAISPPIEMPPESPFQSATVARQAAIMQEKEVEAIKSESPSTSPLETPAISDCSPGLQEGVNLFAGT</sequence>
<reference evidence="10" key="1">
    <citation type="submission" date="2022-07" db="EMBL/GenBank/DDBJ databases">
        <title>Genome Sequence of Physisporinus lineatus.</title>
        <authorList>
            <person name="Buettner E."/>
        </authorList>
    </citation>
    <scope>NUCLEOTIDE SEQUENCE</scope>
    <source>
        <strain evidence="10">VT162</strain>
    </source>
</reference>
<accession>A0AAD5VG29</accession>
<dbReference type="InterPro" id="IPR008271">
    <property type="entry name" value="Ser/Thr_kinase_AS"/>
</dbReference>
<feature type="compositionally biased region" description="Low complexity" evidence="8">
    <location>
        <begin position="1415"/>
        <end position="1426"/>
    </location>
</feature>
<gene>
    <name evidence="10" type="ORF">NLI96_g1412</name>
</gene>
<dbReference type="PROSITE" id="PS00108">
    <property type="entry name" value="PROTEIN_KINASE_ST"/>
    <property type="match status" value="1"/>
</dbReference>
<feature type="domain" description="Protein kinase" evidence="9">
    <location>
        <begin position="1056"/>
        <end position="1364"/>
    </location>
</feature>
<dbReference type="InterPro" id="IPR050538">
    <property type="entry name" value="MAP_kinase_kinase_kinase"/>
</dbReference>
<name>A0AAD5VG29_9APHY</name>
<evidence type="ECO:0000256" key="6">
    <source>
        <dbReference type="ARBA" id="ARBA00022840"/>
    </source>
</evidence>
<dbReference type="Gene3D" id="3.30.200.20">
    <property type="entry name" value="Phosphorylase Kinase, domain 1"/>
    <property type="match status" value="1"/>
</dbReference>
<dbReference type="GO" id="GO:0004674">
    <property type="term" value="F:protein serine/threonine kinase activity"/>
    <property type="evidence" value="ECO:0007669"/>
    <property type="project" value="UniProtKB-KW"/>
</dbReference>
<evidence type="ECO:0000259" key="9">
    <source>
        <dbReference type="PROSITE" id="PS50011"/>
    </source>
</evidence>
<keyword evidence="4 7" id="KW-0547">Nucleotide-binding</keyword>
<dbReference type="GO" id="GO:0038066">
    <property type="term" value="P:p38MAPK cascade"/>
    <property type="evidence" value="ECO:0007669"/>
    <property type="project" value="TreeGrafter"/>
</dbReference>
<keyword evidence="2" id="KW-0723">Serine/threonine-protein kinase</keyword>
<dbReference type="Proteomes" id="UP001212997">
    <property type="component" value="Unassembled WGS sequence"/>
</dbReference>
<evidence type="ECO:0000256" key="3">
    <source>
        <dbReference type="ARBA" id="ARBA00022679"/>
    </source>
</evidence>
<evidence type="ECO:0000256" key="1">
    <source>
        <dbReference type="ARBA" id="ARBA00006529"/>
    </source>
</evidence>
<feature type="region of interest" description="Disordered" evidence="8">
    <location>
        <begin position="1216"/>
        <end position="1242"/>
    </location>
</feature>
<dbReference type="PANTHER" id="PTHR48016">
    <property type="entry name" value="MAP KINASE KINASE KINASE SSK2-RELATED-RELATED"/>
    <property type="match status" value="1"/>
</dbReference>
<dbReference type="PANTHER" id="PTHR48016:SF32">
    <property type="entry name" value="MITOGEN-ACTIVATED PROTEIN KINASE KINASE KINASE 4"/>
    <property type="match status" value="1"/>
</dbReference>
<evidence type="ECO:0000256" key="2">
    <source>
        <dbReference type="ARBA" id="ARBA00022527"/>
    </source>
</evidence>
<proteinExistence type="inferred from homology"/>
<evidence type="ECO:0000256" key="8">
    <source>
        <dbReference type="SAM" id="MobiDB-lite"/>
    </source>
</evidence>
<feature type="region of interest" description="Disordered" evidence="8">
    <location>
        <begin position="1412"/>
        <end position="1437"/>
    </location>
</feature>
<dbReference type="InterPro" id="IPR000719">
    <property type="entry name" value="Prot_kinase_dom"/>
</dbReference>
<keyword evidence="3" id="KW-0808">Transferase</keyword>
<dbReference type="PROSITE" id="PS50011">
    <property type="entry name" value="PROTEIN_KINASE_DOM"/>
    <property type="match status" value="1"/>
</dbReference>
<comment type="similarity">
    <text evidence="1">Belongs to the protein kinase superfamily. STE Ser/Thr protein kinase family. MAP kinase kinase kinase subfamily.</text>
</comment>
<dbReference type="PROSITE" id="PS00107">
    <property type="entry name" value="PROTEIN_KINASE_ATP"/>
    <property type="match status" value="1"/>
</dbReference>
<dbReference type="InterPro" id="IPR017441">
    <property type="entry name" value="Protein_kinase_ATP_BS"/>
</dbReference>
<keyword evidence="6 7" id="KW-0067">ATP-binding</keyword>
<feature type="region of interest" description="Disordered" evidence="8">
    <location>
        <begin position="326"/>
        <end position="354"/>
    </location>
</feature>
<dbReference type="Pfam" id="PF00069">
    <property type="entry name" value="Pkinase"/>
    <property type="match status" value="1"/>
</dbReference>
<feature type="region of interest" description="Disordered" evidence="8">
    <location>
        <begin position="1"/>
        <end position="80"/>
    </location>
</feature>
<dbReference type="Gene3D" id="1.10.510.10">
    <property type="entry name" value="Transferase(Phosphotransferase) domain 1"/>
    <property type="match status" value="1"/>
</dbReference>
<dbReference type="EMBL" id="JANAWD010000027">
    <property type="protein sequence ID" value="KAJ3490488.1"/>
    <property type="molecule type" value="Genomic_DNA"/>
</dbReference>
<protein>
    <recommendedName>
        <fullName evidence="9">Protein kinase domain-containing protein</fullName>
    </recommendedName>
</protein>
<evidence type="ECO:0000256" key="7">
    <source>
        <dbReference type="PROSITE-ProRule" id="PRU10141"/>
    </source>
</evidence>
<organism evidence="10 11">
    <name type="scientific">Meripilus lineatus</name>
    <dbReference type="NCBI Taxonomy" id="2056292"/>
    <lineage>
        <taxon>Eukaryota</taxon>
        <taxon>Fungi</taxon>
        <taxon>Dikarya</taxon>
        <taxon>Basidiomycota</taxon>
        <taxon>Agaricomycotina</taxon>
        <taxon>Agaricomycetes</taxon>
        <taxon>Polyporales</taxon>
        <taxon>Meripilaceae</taxon>
        <taxon>Meripilus</taxon>
    </lineage>
</organism>
<dbReference type="SMART" id="SM00220">
    <property type="entry name" value="S_TKc"/>
    <property type="match status" value="1"/>
</dbReference>
<comment type="caution">
    <text evidence="10">The sequence shown here is derived from an EMBL/GenBank/DDBJ whole genome shotgun (WGS) entry which is preliminary data.</text>
</comment>
<keyword evidence="11" id="KW-1185">Reference proteome</keyword>
<dbReference type="CDD" id="cd06626">
    <property type="entry name" value="STKc_MEKK4"/>
    <property type="match status" value="1"/>
</dbReference>
<evidence type="ECO:0000256" key="4">
    <source>
        <dbReference type="ARBA" id="ARBA00022741"/>
    </source>
</evidence>
<dbReference type="SUPFAM" id="SSF56112">
    <property type="entry name" value="Protein kinase-like (PK-like)"/>
    <property type="match status" value="1"/>
</dbReference>
<feature type="compositionally biased region" description="Pro residues" evidence="8">
    <location>
        <begin position="335"/>
        <end position="345"/>
    </location>
</feature>
<evidence type="ECO:0000256" key="5">
    <source>
        <dbReference type="ARBA" id="ARBA00022777"/>
    </source>
</evidence>
<dbReference type="InterPro" id="IPR011009">
    <property type="entry name" value="Kinase-like_dom_sf"/>
</dbReference>
<dbReference type="GO" id="GO:0005524">
    <property type="term" value="F:ATP binding"/>
    <property type="evidence" value="ECO:0007669"/>
    <property type="project" value="UniProtKB-UniRule"/>
</dbReference>
<keyword evidence="5" id="KW-0418">Kinase</keyword>
<evidence type="ECO:0000313" key="10">
    <source>
        <dbReference type="EMBL" id="KAJ3490488.1"/>
    </source>
</evidence>